<evidence type="ECO:0000313" key="14">
    <source>
        <dbReference type="EMBL" id="MBB6542258.1"/>
    </source>
</evidence>
<dbReference type="Pfam" id="PF02743">
    <property type="entry name" value="dCache_1"/>
    <property type="match status" value="1"/>
</dbReference>
<comment type="subcellular location">
    <subcellularLocation>
        <location evidence="1">Cell membrane</location>
        <topology evidence="1">Multi-pass membrane protein</topology>
    </subcellularLocation>
</comment>
<dbReference type="CDD" id="cd11386">
    <property type="entry name" value="MCP_signal"/>
    <property type="match status" value="1"/>
</dbReference>
<dbReference type="InterPro" id="IPR003660">
    <property type="entry name" value="HAMP_dom"/>
</dbReference>
<comment type="similarity">
    <text evidence="8">Belongs to the methyl-accepting chemotaxis (MCP) protein family.</text>
</comment>
<organism evidence="14 15">
    <name type="scientific">Thalassotalea piscium</name>
    <dbReference type="NCBI Taxonomy" id="1230533"/>
    <lineage>
        <taxon>Bacteria</taxon>
        <taxon>Pseudomonadati</taxon>
        <taxon>Pseudomonadota</taxon>
        <taxon>Gammaproteobacteria</taxon>
        <taxon>Alteromonadales</taxon>
        <taxon>Colwelliaceae</taxon>
        <taxon>Thalassotalea</taxon>
    </lineage>
</organism>
<sequence>MQQEAQGVSSFFVQYAQVARTFLETPYFIEWFEKYPSRGANLQQIEGYNAVNNSLVTVSSRDPNILSAFFALNRTGEYFKENGRTGVDTSGADAGVVDKGYFATKRPWYNAALKKNRYFVNSPSADLNTGIISTVVQSPIYTSDGSLLGIGGIDLHINKVGDKIETIRYQGQGLPVLLDEQGNIVHFSSQAGLAYVPNDPLTNFDNASDGNKGFAELAEAAKSNQAQRIEVHLNGDVYYAYTQPVSLEFPQMNWLVALLVPVELIDGPVQSAVNWAVALTVIILAIILLVVWLMTAMIIQPLQQLINRMRDIASGNGDLTQEIHIDSQDEVGALAQYFNQFTAKLRHLFLQISEQAHSVNNSSETLSSITESTNEEIQQGNVQLENVSSAVHEMTATTQEISNNAAHASSAANDAEEHALHGQKLSVDGLNDMQLLADNMEQALSVVVGLAKESENIGAVVDVIKAIADQTNFLALNAAIEAARAGEQGRGFAVVADEVRSLAARTQDSTKDIRDMVEKLQLIAREAEASMQKGQAQTQTSTERAQTMQNALADISTAINNVKQQNNQIASATGQQTTTTEEISHNLISITELMNRSATQAEELANEASTLNSAAQGLNTVVAEFKIKQ</sequence>
<evidence type="ECO:0000256" key="9">
    <source>
        <dbReference type="PROSITE-ProRule" id="PRU00284"/>
    </source>
</evidence>
<dbReference type="GO" id="GO:0005886">
    <property type="term" value="C:plasma membrane"/>
    <property type="evidence" value="ECO:0007669"/>
    <property type="project" value="UniProtKB-SubCell"/>
</dbReference>
<evidence type="ECO:0000256" key="5">
    <source>
        <dbReference type="ARBA" id="ARBA00022989"/>
    </source>
</evidence>
<dbReference type="Pfam" id="PF00015">
    <property type="entry name" value="MCPsignal"/>
    <property type="match status" value="1"/>
</dbReference>
<gene>
    <name evidence="14" type="ORF">HNQ55_000736</name>
</gene>
<accession>A0A7X0NF93</accession>
<evidence type="ECO:0000256" key="11">
    <source>
        <dbReference type="SAM" id="Phobius"/>
    </source>
</evidence>
<keyword evidence="4 11" id="KW-0812">Transmembrane</keyword>
<reference evidence="14 15" key="1">
    <citation type="submission" date="2020-08" db="EMBL/GenBank/DDBJ databases">
        <title>Genomic Encyclopedia of Type Strains, Phase IV (KMG-IV): sequencing the most valuable type-strain genomes for metagenomic binning, comparative biology and taxonomic classification.</title>
        <authorList>
            <person name="Goeker M."/>
        </authorList>
    </citation>
    <scope>NUCLEOTIDE SEQUENCE [LARGE SCALE GENOMIC DNA]</scope>
    <source>
        <strain evidence="14 15">DSM 26287</strain>
    </source>
</reference>
<dbReference type="Pfam" id="PF00672">
    <property type="entry name" value="HAMP"/>
    <property type="match status" value="1"/>
</dbReference>
<keyword evidence="3" id="KW-0145">Chemotaxis</keyword>
<evidence type="ECO:0000256" key="3">
    <source>
        <dbReference type="ARBA" id="ARBA00022500"/>
    </source>
</evidence>
<evidence type="ECO:0000256" key="4">
    <source>
        <dbReference type="ARBA" id="ARBA00022692"/>
    </source>
</evidence>
<dbReference type="PANTHER" id="PTHR32089">
    <property type="entry name" value="METHYL-ACCEPTING CHEMOTAXIS PROTEIN MCPB"/>
    <property type="match status" value="1"/>
</dbReference>
<dbReference type="AlphaFoldDB" id="A0A7X0NF93"/>
<dbReference type="InterPro" id="IPR033479">
    <property type="entry name" value="dCache_1"/>
</dbReference>
<feature type="domain" description="Methyl-accepting transducer" evidence="12">
    <location>
        <begin position="355"/>
        <end position="591"/>
    </location>
</feature>
<comment type="caution">
    <text evidence="14">The sequence shown here is derived from an EMBL/GenBank/DDBJ whole genome shotgun (WGS) entry which is preliminary data.</text>
</comment>
<dbReference type="CDD" id="cd18773">
    <property type="entry name" value="PDC1_HK_sensor"/>
    <property type="match status" value="1"/>
</dbReference>
<feature type="transmembrane region" description="Helical" evidence="11">
    <location>
        <begin position="275"/>
        <end position="299"/>
    </location>
</feature>
<dbReference type="PROSITE" id="PS50111">
    <property type="entry name" value="CHEMOTAXIS_TRANSDUC_2"/>
    <property type="match status" value="1"/>
</dbReference>
<keyword evidence="15" id="KW-1185">Reference proteome</keyword>
<dbReference type="Gene3D" id="3.30.450.20">
    <property type="entry name" value="PAS domain"/>
    <property type="match status" value="2"/>
</dbReference>
<keyword evidence="5 11" id="KW-1133">Transmembrane helix</keyword>
<dbReference type="InterPro" id="IPR004089">
    <property type="entry name" value="MCPsignal_dom"/>
</dbReference>
<dbReference type="SMART" id="SM00304">
    <property type="entry name" value="HAMP"/>
    <property type="match status" value="1"/>
</dbReference>
<evidence type="ECO:0000259" key="12">
    <source>
        <dbReference type="PROSITE" id="PS50111"/>
    </source>
</evidence>
<evidence type="ECO:0000256" key="6">
    <source>
        <dbReference type="ARBA" id="ARBA00023136"/>
    </source>
</evidence>
<evidence type="ECO:0000256" key="2">
    <source>
        <dbReference type="ARBA" id="ARBA00022475"/>
    </source>
</evidence>
<evidence type="ECO:0000256" key="10">
    <source>
        <dbReference type="SAM" id="Coils"/>
    </source>
</evidence>
<feature type="coiled-coil region" evidence="10">
    <location>
        <begin position="517"/>
        <end position="568"/>
    </location>
</feature>
<proteinExistence type="inferred from homology"/>
<feature type="domain" description="HAMP" evidence="13">
    <location>
        <begin position="296"/>
        <end position="350"/>
    </location>
</feature>
<dbReference type="SMART" id="SM00283">
    <property type="entry name" value="MA"/>
    <property type="match status" value="1"/>
</dbReference>
<dbReference type="EMBL" id="JACHHU010000003">
    <property type="protein sequence ID" value="MBB6542258.1"/>
    <property type="molecule type" value="Genomic_DNA"/>
</dbReference>
<dbReference type="CDD" id="cd06225">
    <property type="entry name" value="HAMP"/>
    <property type="match status" value="1"/>
</dbReference>
<dbReference type="InterPro" id="IPR004090">
    <property type="entry name" value="Chemotax_Me-accpt_rcpt"/>
</dbReference>
<evidence type="ECO:0000256" key="1">
    <source>
        <dbReference type="ARBA" id="ARBA00004651"/>
    </source>
</evidence>
<name>A0A7X0NF93_9GAMM</name>
<protein>
    <submittedName>
        <fullName evidence="14">Methyl-accepting chemotaxis protein</fullName>
    </submittedName>
</protein>
<dbReference type="PROSITE" id="PS50885">
    <property type="entry name" value="HAMP"/>
    <property type="match status" value="1"/>
</dbReference>
<dbReference type="FunFam" id="1.10.287.950:FF:000001">
    <property type="entry name" value="Methyl-accepting chemotaxis sensory transducer"/>
    <property type="match status" value="1"/>
</dbReference>
<dbReference type="SUPFAM" id="SSF58104">
    <property type="entry name" value="Methyl-accepting chemotaxis protein (MCP) signaling domain"/>
    <property type="match status" value="1"/>
</dbReference>
<keyword evidence="2" id="KW-1003">Cell membrane</keyword>
<evidence type="ECO:0000256" key="8">
    <source>
        <dbReference type="ARBA" id="ARBA00029447"/>
    </source>
</evidence>
<dbReference type="GO" id="GO:0004888">
    <property type="term" value="F:transmembrane signaling receptor activity"/>
    <property type="evidence" value="ECO:0007669"/>
    <property type="project" value="InterPro"/>
</dbReference>
<evidence type="ECO:0000313" key="15">
    <source>
        <dbReference type="Proteomes" id="UP000537141"/>
    </source>
</evidence>
<keyword evidence="10" id="KW-0175">Coiled coil</keyword>
<dbReference type="PANTHER" id="PTHR32089:SF119">
    <property type="entry name" value="METHYL-ACCEPTING CHEMOTAXIS PROTEIN CTPL"/>
    <property type="match status" value="1"/>
</dbReference>
<dbReference type="Proteomes" id="UP000537141">
    <property type="component" value="Unassembled WGS sequence"/>
</dbReference>
<dbReference type="PRINTS" id="PR00260">
    <property type="entry name" value="CHEMTRNSDUCR"/>
</dbReference>
<evidence type="ECO:0000256" key="7">
    <source>
        <dbReference type="ARBA" id="ARBA00023224"/>
    </source>
</evidence>
<evidence type="ECO:0000259" key="13">
    <source>
        <dbReference type="PROSITE" id="PS50885"/>
    </source>
</evidence>
<dbReference type="GO" id="GO:0007165">
    <property type="term" value="P:signal transduction"/>
    <property type="evidence" value="ECO:0007669"/>
    <property type="project" value="UniProtKB-KW"/>
</dbReference>
<keyword evidence="7 9" id="KW-0807">Transducer</keyword>
<dbReference type="GO" id="GO:0006935">
    <property type="term" value="P:chemotaxis"/>
    <property type="evidence" value="ECO:0007669"/>
    <property type="project" value="UniProtKB-KW"/>
</dbReference>
<keyword evidence="6 11" id="KW-0472">Membrane</keyword>
<dbReference type="Gene3D" id="1.10.287.950">
    <property type="entry name" value="Methyl-accepting chemotaxis protein"/>
    <property type="match status" value="1"/>
</dbReference>